<keyword evidence="1" id="KW-0732">Signal</keyword>
<feature type="signal peptide" evidence="1">
    <location>
        <begin position="1"/>
        <end position="20"/>
    </location>
</feature>
<organism evidence="2 3">
    <name type="scientific">Eleginops maclovinus</name>
    <name type="common">Patagonian blennie</name>
    <name type="synonym">Eleginus maclovinus</name>
    <dbReference type="NCBI Taxonomy" id="56733"/>
    <lineage>
        <taxon>Eukaryota</taxon>
        <taxon>Metazoa</taxon>
        <taxon>Chordata</taxon>
        <taxon>Craniata</taxon>
        <taxon>Vertebrata</taxon>
        <taxon>Euteleostomi</taxon>
        <taxon>Actinopterygii</taxon>
        <taxon>Neopterygii</taxon>
        <taxon>Teleostei</taxon>
        <taxon>Neoteleostei</taxon>
        <taxon>Acanthomorphata</taxon>
        <taxon>Eupercaria</taxon>
        <taxon>Perciformes</taxon>
        <taxon>Notothenioidei</taxon>
        <taxon>Eleginopidae</taxon>
        <taxon>Eleginops</taxon>
    </lineage>
</organism>
<comment type="caution">
    <text evidence="2">The sequence shown here is derived from an EMBL/GenBank/DDBJ whole genome shotgun (WGS) entry which is preliminary data.</text>
</comment>
<evidence type="ECO:0000313" key="3">
    <source>
        <dbReference type="Proteomes" id="UP001346869"/>
    </source>
</evidence>
<evidence type="ECO:0000313" key="2">
    <source>
        <dbReference type="EMBL" id="KAK5861184.1"/>
    </source>
</evidence>
<reference evidence="2 3" key="2">
    <citation type="journal article" date="2023" name="Mol. Biol. Evol.">
        <title>Genomics of Secondarily Temperate Adaptation in the Only Non-Antarctic Icefish.</title>
        <authorList>
            <person name="Rivera-Colon A.G."/>
            <person name="Rayamajhi N."/>
            <person name="Minhas B.F."/>
            <person name="Madrigal G."/>
            <person name="Bilyk K.T."/>
            <person name="Yoon V."/>
            <person name="Hune M."/>
            <person name="Gregory S."/>
            <person name="Cheng C.H.C."/>
            <person name="Catchen J.M."/>
        </authorList>
    </citation>
    <scope>NUCLEOTIDE SEQUENCE [LARGE SCALE GENOMIC DNA]</scope>
    <source>
        <strain evidence="2">JMC-PN-2008</strain>
    </source>
</reference>
<protein>
    <recommendedName>
        <fullName evidence="4">Secreted protein</fullName>
    </recommendedName>
</protein>
<proteinExistence type="predicted"/>
<accession>A0AAN7XJ04</accession>
<name>A0AAN7XJ04_ELEMC</name>
<reference evidence="2 3" key="1">
    <citation type="journal article" date="2023" name="Genes (Basel)">
        <title>Chromosome-Level Genome Assembly and Circadian Gene Repertoire of the Patagonia Blennie Eleginops maclovinus-The Closest Ancestral Proxy of Antarctic Cryonotothenioids.</title>
        <authorList>
            <person name="Cheng C.C."/>
            <person name="Rivera-Colon A.G."/>
            <person name="Minhas B.F."/>
            <person name="Wilson L."/>
            <person name="Rayamajhi N."/>
            <person name="Vargas-Chacoff L."/>
            <person name="Catchen J.M."/>
        </authorList>
    </citation>
    <scope>NUCLEOTIDE SEQUENCE [LARGE SCALE GENOMIC DNA]</scope>
    <source>
        <strain evidence="2">JMC-PN-2008</strain>
    </source>
</reference>
<evidence type="ECO:0008006" key="4">
    <source>
        <dbReference type="Google" id="ProtNLM"/>
    </source>
</evidence>
<dbReference type="EMBL" id="JAUZQC010000013">
    <property type="protein sequence ID" value="KAK5861184.1"/>
    <property type="molecule type" value="Genomic_DNA"/>
</dbReference>
<gene>
    <name evidence="2" type="ORF">PBY51_022599</name>
</gene>
<dbReference type="Proteomes" id="UP001346869">
    <property type="component" value="Unassembled WGS sequence"/>
</dbReference>
<keyword evidence="3" id="KW-1185">Reference proteome</keyword>
<dbReference type="AlphaFoldDB" id="A0AAN7XJ04"/>
<sequence>MVATLAIFHLSSFILHPTSCLFLSDTSSPSIPPPHSTCTVPSSHDHLVVERPQVLIIKASPDTPPHSVCSPVRLIPQIWRKKGV</sequence>
<evidence type="ECO:0000256" key="1">
    <source>
        <dbReference type="SAM" id="SignalP"/>
    </source>
</evidence>
<feature type="chain" id="PRO_5042933086" description="Secreted protein" evidence="1">
    <location>
        <begin position="21"/>
        <end position="84"/>
    </location>
</feature>